<evidence type="ECO:0000313" key="6">
    <source>
        <dbReference type="EMBL" id="MBM7589139.1"/>
    </source>
</evidence>
<dbReference type="PANTHER" id="PTHR30126:SF78">
    <property type="entry name" value="HTH LYSR-TYPE DOMAIN-CONTAINING PROTEIN"/>
    <property type="match status" value="1"/>
</dbReference>
<name>A0A938XYA5_9BACL</name>
<proteinExistence type="inferred from homology"/>
<dbReference type="EMBL" id="JAFBEB010000002">
    <property type="protein sequence ID" value="MBM7589139.1"/>
    <property type="molecule type" value="Genomic_DNA"/>
</dbReference>
<dbReference type="CDD" id="cd05466">
    <property type="entry name" value="PBP2_LTTR_substrate"/>
    <property type="match status" value="1"/>
</dbReference>
<dbReference type="Proteomes" id="UP000717624">
    <property type="component" value="Unassembled WGS sequence"/>
</dbReference>
<dbReference type="SUPFAM" id="SSF46785">
    <property type="entry name" value="Winged helix' DNA-binding domain"/>
    <property type="match status" value="1"/>
</dbReference>
<dbReference type="GO" id="GO:0003700">
    <property type="term" value="F:DNA-binding transcription factor activity"/>
    <property type="evidence" value="ECO:0007669"/>
    <property type="project" value="InterPro"/>
</dbReference>
<sequence>MDEKDWLMLQSLDKEKSLTKAAERMYITQPALTYRLQQLERRFGVPLIVKNGKGIRFTPEGEYLVSYANRMLSELRNTQDYIVNMQQEVQGTLRIGASLYFGKYKLPYLLKRFLEQYPKVQIQVDTGYSSEIFEMLLQEEIQVGIIRGEFQWLDQQHLLQEESICLVSKEEIDLDRLPALPRINYRLPKLAVKLGEPMSFSLAQSIDLWWHERYQQPPTITMQVDSYETCKVMVKLGLGYSIIPRMFVEPEENLFTVDLKLSNGQPVTRKTWMLYREATMQFAAVQHFVNFLKEHEI</sequence>
<dbReference type="PANTHER" id="PTHR30126">
    <property type="entry name" value="HTH-TYPE TRANSCRIPTIONAL REGULATOR"/>
    <property type="match status" value="1"/>
</dbReference>
<dbReference type="Pfam" id="PF00126">
    <property type="entry name" value="HTH_1"/>
    <property type="match status" value="1"/>
</dbReference>
<keyword evidence="3 6" id="KW-0238">DNA-binding</keyword>
<accession>A0A938XYA5</accession>
<keyword evidence="7" id="KW-1185">Reference proteome</keyword>
<evidence type="ECO:0000256" key="4">
    <source>
        <dbReference type="ARBA" id="ARBA00023163"/>
    </source>
</evidence>
<dbReference type="Gene3D" id="3.40.190.290">
    <property type="match status" value="1"/>
</dbReference>
<dbReference type="PRINTS" id="PR00039">
    <property type="entry name" value="HTHLYSR"/>
</dbReference>
<evidence type="ECO:0000256" key="1">
    <source>
        <dbReference type="ARBA" id="ARBA00009437"/>
    </source>
</evidence>
<dbReference type="InterPro" id="IPR000847">
    <property type="entry name" value="LysR_HTH_N"/>
</dbReference>
<reference evidence="6" key="1">
    <citation type="submission" date="2021-01" db="EMBL/GenBank/DDBJ databases">
        <title>Genomic Encyclopedia of Type Strains, Phase IV (KMG-IV): sequencing the most valuable type-strain genomes for metagenomic binning, comparative biology and taxonomic classification.</title>
        <authorList>
            <person name="Goeker M."/>
        </authorList>
    </citation>
    <scope>NUCLEOTIDE SEQUENCE</scope>
    <source>
        <strain evidence="6">DSM 25523</strain>
    </source>
</reference>
<dbReference type="InterPro" id="IPR036390">
    <property type="entry name" value="WH_DNA-bd_sf"/>
</dbReference>
<dbReference type="AlphaFoldDB" id="A0A938XYA5"/>
<feature type="domain" description="HTH lysR-type" evidence="5">
    <location>
        <begin position="1"/>
        <end position="58"/>
    </location>
</feature>
<dbReference type="Gene3D" id="1.10.10.10">
    <property type="entry name" value="Winged helix-like DNA-binding domain superfamily/Winged helix DNA-binding domain"/>
    <property type="match status" value="1"/>
</dbReference>
<comment type="similarity">
    <text evidence="1">Belongs to the LysR transcriptional regulatory family.</text>
</comment>
<dbReference type="Pfam" id="PF03466">
    <property type="entry name" value="LysR_substrate"/>
    <property type="match status" value="1"/>
</dbReference>
<dbReference type="InterPro" id="IPR036388">
    <property type="entry name" value="WH-like_DNA-bd_sf"/>
</dbReference>
<gene>
    <name evidence="6" type="ORF">JOD01_000737</name>
</gene>
<protein>
    <submittedName>
        <fullName evidence="6">DNA-binding transcriptional LysR family regulator</fullName>
    </submittedName>
</protein>
<dbReference type="RefSeq" id="WP_204516876.1">
    <property type="nucleotide sequence ID" value="NZ_BAABIN010000015.1"/>
</dbReference>
<dbReference type="GO" id="GO:0000976">
    <property type="term" value="F:transcription cis-regulatory region binding"/>
    <property type="evidence" value="ECO:0007669"/>
    <property type="project" value="TreeGrafter"/>
</dbReference>
<keyword evidence="2" id="KW-0805">Transcription regulation</keyword>
<organism evidence="6 7">
    <name type="scientific">Brevibacillus fulvus</name>
    <dbReference type="NCBI Taxonomy" id="1125967"/>
    <lineage>
        <taxon>Bacteria</taxon>
        <taxon>Bacillati</taxon>
        <taxon>Bacillota</taxon>
        <taxon>Bacilli</taxon>
        <taxon>Bacillales</taxon>
        <taxon>Paenibacillaceae</taxon>
        <taxon>Brevibacillus</taxon>
    </lineage>
</organism>
<evidence type="ECO:0000313" key="7">
    <source>
        <dbReference type="Proteomes" id="UP000717624"/>
    </source>
</evidence>
<dbReference type="SUPFAM" id="SSF53850">
    <property type="entry name" value="Periplasmic binding protein-like II"/>
    <property type="match status" value="1"/>
</dbReference>
<dbReference type="InterPro" id="IPR005119">
    <property type="entry name" value="LysR_subst-bd"/>
</dbReference>
<comment type="caution">
    <text evidence="6">The sequence shown here is derived from an EMBL/GenBank/DDBJ whole genome shotgun (WGS) entry which is preliminary data.</text>
</comment>
<evidence type="ECO:0000256" key="3">
    <source>
        <dbReference type="ARBA" id="ARBA00023125"/>
    </source>
</evidence>
<keyword evidence="4" id="KW-0804">Transcription</keyword>
<dbReference type="PROSITE" id="PS50931">
    <property type="entry name" value="HTH_LYSR"/>
    <property type="match status" value="1"/>
</dbReference>
<evidence type="ECO:0000259" key="5">
    <source>
        <dbReference type="PROSITE" id="PS50931"/>
    </source>
</evidence>
<evidence type="ECO:0000256" key="2">
    <source>
        <dbReference type="ARBA" id="ARBA00023015"/>
    </source>
</evidence>